<name>A0A0Q2QWN7_VIBFU</name>
<comment type="caution">
    <text evidence="2">The sequence shown here is derived from an EMBL/GenBank/DDBJ whole genome shotgun (WGS) entry which is preliminary data.</text>
</comment>
<reference evidence="2 3" key="1">
    <citation type="submission" date="2015-08" db="EMBL/GenBank/DDBJ databases">
        <title>Antibacterial properties of a collection of Vibrionaceae strains.</title>
        <authorList>
            <person name="Giubergia S."/>
        </authorList>
    </citation>
    <scope>NUCLEOTIDE SEQUENCE [LARGE SCALE GENOMIC DNA]</scope>
    <source>
        <strain evidence="2 3">S0821</strain>
    </source>
</reference>
<dbReference type="InParanoid" id="A0A0Q2QWN7"/>
<feature type="domain" description="Transcription elongation factor GreA/GreB C-terminal" evidence="1">
    <location>
        <begin position="48"/>
        <end position="120"/>
    </location>
</feature>
<dbReference type="Pfam" id="PF01272">
    <property type="entry name" value="GreA_GreB"/>
    <property type="match status" value="1"/>
</dbReference>
<evidence type="ECO:0000313" key="2">
    <source>
        <dbReference type="EMBL" id="KQH84437.1"/>
    </source>
</evidence>
<dbReference type="Proteomes" id="UP000051221">
    <property type="component" value="Unassembled WGS sequence"/>
</dbReference>
<proteinExistence type="predicted"/>
<gene>
    <name evidence="2" type="ORF">AMR76_18020</name>
</gene>
<dbReference type="EMBL" id="LKHS01000018">
    <property type="protein sequence ID" value="KQH84437.1"/>
    <property type="molecule type" value="Genomic_DNA"/>
</dbReference>
<keyword evidence="3" id="KW-1185">Reference proteome</keyword>
<evidence type="ECO:0000259" key="1">
    <source>
        <dbReference type="Pfam" id="PF01272"/>
    </source>
</evidence>
<accession>A0A0Q2QWN7</accession>
<dbReference type="SUPFAM" id="SSF54534">
    <property type="entry name" value="FKBP-like"/>
    <property type="match status" value="1"/>
</dbReference>
<dbReference type="InterPro" id="IPR036953">
    <property type="entry name" value="GreA/GreB_C_sf"/>
</dbReference>
<dbReference type="AlphaFoldDB" id="A0A0Q2QWN7"/>
<dbReference type="OrthoDB" id="5905571at2"/>
<organism evidence="2 3">
    <name type="scientific">Vibrio furnissii</name>
    <dbReference type="NCBI Taxonomy" id="29494"/>
    <lineage>
        <taxon>Bacteria</taxon>
        <taxon>Pseudomonadati</taxon>
        <taxon>Pseudomonadota</taxon>
        <taxon>Gammaproteobacteria</taxon>
        <taxon>Vibrionales</taxon>
        <taxon>Vibrionaceae</taxon>
        <taxon>Vibrio</taxon>
    </lineage>
</organism>
<sequence>MFARFIMACGDAIRTWWLTSRFVTYQSPLRLLQLQHTCALQKRCRNATRIALGDTVHLVDTERYHQYRMTLVASHQHQPLSGQLAWDSYLGSALMGRARDDVLELRILGRSRRYAITEIVYEVQPPARPLRCGCVLCQ</sequence>
<dbReference type="GO" id="GO:0032784">
    <property type="term" value="P:regulation of DNA-templated transcription elongation"/>
    <property type="evidence" value="ECO:0007669"/>
    <property type="project" value="InterPro"/>
</dbReference>
<dbReference type="RefSeq" id="WP_014204170.1">
    <property type="nucleotide sequence ID" value="NZ_CP035696.1"/>
</dbReference>
<evidence type="ECO:0000313" key="3">
    <source>
        <dbReference type="Proteomes" id="UP000051221"/>
    </source>
</evidence>
<dbReference type="OMA" id="RTWWLTS"/>
<dbReference type="GO" id="GO:0003677">
    <property type="term" value="F:DNA binding"/>
    <property type="evidence" value="ECO:0007669"/>
    <property type="project" value="InterPro"/>
</dbReference>
<protein>
    <recommendedName>
        <fullName evidence="1">Transcription elongation factor GreA/GreB C-terminal domain-containing protein</fullName>
    </recommendedName>
</protein>
<dbReference type="Gene3D" id="3.10.50.30">
    <property type="entry name" value="Transcription elongation factor, GreA/GreB, C-terminal domain"/>
    <property type="match status" value="1"/>
</dbReference>
<dbReference type="InterPro" id="IPR001437">
    <property type="entry name" value="Tscrpt_elong_fac_GreA/B_C"/>
</dbReference>